<dbReference type="InterPro" id="IPR029063">
    <property type="entry name" value="SAM-dependent_MTases_sf"/>
</dbReference>
<dbReference type="Pfam" id="PF00145">
    <property type="entry name" value="DNA_methylase"/>
    <property type="match status" value="1"/>
</dbReference>
<name>A0A2Z3KGB5_LACLL</name>
<dbReference type="EMBL" id="CP028160">
    <property type="protein sequence ID" value="AWN66507.1"/>
    <property type="molecule type" value="Genomic_DNA"/>
</dbReference>
<organism evidence="7 8">
    <name type="scientific">Lactococcus lactis subsp. lactis</name>
    <name type="common">Streptococcus lactis</name>
    <dbReference type="NCBI Taxonomy" id="1360"/>
    <lineage>
        <taxon>Bacteria</taxon>
        <taxon>Bacillati</taxon>
        <taxon>Bacillota</taxon>
        <taxon>Bacilli</taxon>
        <taxon>Lactobacillales</taxon>
        <taxon>Streptococcaceae</taxon>
        <taxon>Lactococcus</taxon>
    </lineage>
</organism>
<dbReference type="GO" id="GO:0003677">
    <property type="term" value="F:DNA binding"/>
    <property type="evidence" value="ECO:0007669"/>
    <property type="project" value="TreeGrafter"/>
</dbReference>
<feature type="active site" evidence="6">
    <location>
        <position position="80"/>
    </location>
</feature>
<comment type="similarity">
    <text evidence="6">Belongs to the class I-like SAM-binding methyltransferase superfamily. C5-methyltransferase family.</text>
</comment>
<evidence type="ECO:0000256" key="5">
    <source>
        <dbReference type="ARBA" id="ARBA00022747"/>
    </source>
</evidence>
<dbReference type="PANTHER" id="PTHR10629">
    <property type="entry name" value="CYTOSINE-SPECIFIC METHYLTRANSFERASE"/>
    <property type="match status" value="1"/>
</dbReference>
<evidence type="ECO:0000256" key="1">
    <source>
        <dbReference type="ARBA" id="ARBA00011975"/>
    </source>
</evidence>
<gene>
    <name evidence="7" type="ORF">LL14B4_10115</name>
</gene>
<dbReference type="PRINTS" id="PR00105">
    <property type="entry name" value="C5METTRFRASE"/>
</dbReference>
<dbReference type="SUPFAM" id="SSF53335">
    <property type="entry name" value="S-adenosyl-L-methionine-dependent methyltransferases"/>
    <property type="match status" value="1"/>
</dbReference>
<evidence type="ECO:0000256" key="6">
    <source>
        <dbReference type="PROSITE-ProRule" id="PRU01016"/>
    </source>
</evidence>
<keyword evidence="4 6" id="KW-0949">S-adenosyl-L-methionine</keyword>
<keyword evidence="3 6" id="KW-0808">Transferase</keyword>
<sequence length="509" mass="56059">MSEIELVVDNFAGGGGASTGIEMAIGRSVDIAINHDPDAIAMHKVNHPTTRHYCEDVFDVNPKEATQGKPVALAWFSPDCKHFSKAKGGTPVSKKIRGLAWVAVRWAKAVKPRVIILENVEEFKSWGPLVKTEKGLYPDPAHKGETFEKFVSELESCGYVVEYKELRACDYGAPTTRKRFFLIARSDGQPIVWPEPTHGPKDTLEVLSKLKQPYHSAAECIDWSLPGNSIFNRKKPLAKNTMDRIARGLKKFVIDTPKPFVVRIGQTGFGGDRLSYSLDQPLTTITTKAEHCLVTPTIMVNNTGHTGSAVTDPLKTITTGGNQMLVQASWIKEDYSQSTGTAVEAPLGTVTAQSVHQGVMSAFLCKHYGGNYQGAGIDVRNPTDTITQVDHHALVEAFLIKYYGTDTGQSLEAPLHTIPTKDRFGLIRIENQDYQIVDITMRMLQPHELAKAQGLPEEYIIDRNPEGKRVSKAVQTARIGNMVVPQCAKALVQANLPELCENKNENRSA</sequence>
<accession>A0A2Z3KGB5</accession>
<evidence type="ECO:0000256" key="2">
    <source>
        <dbReference type="ARBA" id="ARBA00022603"/>
    </source>
</evidence>
<evidence type="ECO:0000313" key="7">
    <source>
        <dbReference type="EMBL" id="AWN66507.1"/>
    </source>
</evidence>
<protein>
    <recommendedName>
        <fullName evidence="1">DNA (cytosine-5-)-methyltransferase</fullName>
        <ecNumber evidence="1">2.1.1.37</ecNumber>
    </recommendedName>
</protein>
<reference evidence="7 8" key="1">
    <citation type="submission" date="2018-03" db="EMBL/GenBank/DDBJ databases">
        <title>Genome sequence of Lactococcus lactis strain 14B4 from almond drupe.</title>
        <authorList>
            <person name="Tran T.D."/>
            <person name="McGarvey J.A."/>
            <person name="Huynh S."/>
            <person name="Parker C.T."/>
        </authorList>
    </citation>
    <scope>NUCLEOTIDE SEQUENCE [LARGE SCALE GENOMIC DNA]</scope>
    <source>
        <strain evidence="7 8">14B4</strain>
    </source>
</reference>
<dbReference type="GO" id="GO:0009307">
    <property type="term" value="P:DNA restriction-modification system"/>
    <property type="evidence" value="ECO:0007669"/>
    <property type="project" value="UniProtKB-KW"/>
</dbReference>
<keyword evidence="2 6" id="KW-0489">Methyltransferase</keyword>
<dbReference type="RefSeq" id="WP_109991196.1">
    <property type="nucleotide sequence ID" value="NZ_CP028160.1"/>
</dbReference>
<dbReference type="GO" id="GO:0003886">
    <property type="term" value="F:DNA (cytosine-5-)-methyltransferase activity"/>
    <property type="evidence" value="ECO:0007669"/>
    <property type="project" value="UniProtKB-EC"/>
</dbReference>
<dbReference type="PANTHER" id="PTHR10629:SF52">
    <property type="entry name" value="DNA (CYTOSINE-5)-METHYLTRANSFERASE 1"/>
    <property type="match status" value="1"/>
</dbReference>
<dbReference type="Proteomes" id="UP000245919">
    <property type="component" value="Chromosome"/>
</dbReference>
<dbReference type="Gene3D" id="3.40.50.150">
    <property type="entry name" value="Vaccinia Virus protein VP39"/>
    <property type="match status" value="1"/>
</dbReference>
<dbReference type="GO" id="GO:0032259">
    <property type="term" value="P:methylation"/>
    <property type="evidence" value="ECO:0007669"/>
    <property type="project" value="UniProtKB-KW"/>
</dbReference>
<evidence type="ECO:0000256" key="4">
    <source>
        <dbReference type="ARBA" id="ARBA00022691"/>
    </source>
</evidence>
<dbReference type="REBASE" id="252857">
    <property type="entry name" value="M.Lla14B4ORF10115P"/>
</dbReference>
<keyword evidence="5" id="KW-0680">Restriction system</keyword>
<evidence type="ECO:0000313" key="8">
    <source>
        <dbReference type="Proteomes" id="UP000245919"/>
    </source>
</evidence>
<dbReference type="AlphaFoldDB" id="A0A2Z3KGB5"/>
<evidence type="ECO:0000256" key="3">
    <source>
        <dbReference type="ARBA" id="ARBA00022679"/>
    </source>
</evidence>
<dbReference type="PROSITE" id="PS51679">
    <property type="entry name" value="SAM_MT_C5"/>
    <property type="match status" value="1"/>
</dbReference>
<dbReference type="EC" id="2.1.1.37" evidence="1"/>
<dbReference type="InterPro" id="IPR001525">
    <property type="entry name" value="C5_MeTfrase"/>
</dbReference>
<dbReference type="InterPro" id="IPR050390">
    <property type="entry name" value="C5-Methyltransferase"/>
</dbReference>
<proteinExistence type="inferred from homology"/>
<dbReference type="GeneID" id="89634134"/>
<dbReference type="GO" id="GO:0044027">
    <property type="term" value="P:negative regulation of gene expression via chromosomal CpG island methylation"/>
    <property type="evidence" value="ECO:0007669"/>
    <property type="project" value="TreeGrafter"/>
</dbReference>